<feature type="compositionally biased region" description="Basic and acidic residues" evidence="1">
    <location>
        <begin position="1"/>
        <end position="20"/>
    </location>
</feature>
<proteinExistence type="predicted"/>
<name>A0A2I0IF73_PUNGR</name>
<organism evidence="2 3">
    <name type="scientific">Punica granatum</name>
    <name type="common">Pomegranate</name>
    <dbReference type="NCBI Taxonomy" id="22663"/>
    <lineage>
        <taxon>Eukaryota</taxon>
        <taxon>Viridiplantae</taxon>
        <taxon>Streptophyta</taxon>
        <taxon>Embryophyta</taxon>
        <taxon>Tracheophyta</taxon>
        <taxon>Spermatophyta</taxon>
        <taxon>Magnoliopsida</taxon>
        <taxon>eudicotyledons</taxon>
        <taxon>Gunneridae</taxon>
        <taxon>Pentapetalae</taxon>
        <taxon>rosids</taxon>
        <taxon>malvids</taxon>
        <taxon>Myrtales</taxon>
        <taxon>Lythraceae</taxon>
        <taxon>Punica</taxon>
    </lineage>
</organism>
<dbReference type="EMBL" id="PGOL01003139">
    <property type="protein sequence ID" value="PKI42627.1"/>
    <property type="molecule type" value="Genomic_DNA"/>
</dbReference>
<evidence type="ECO:0000313" key="3">
    <source>
        <dbReference type="Proteomes" id="UP000233551"/>
    </source>
</evidence>
<accession>A0A2I0IF73</accession>
<gene>
    <name evidence="2" type="ORF">CRG98_036909</name>
</gene>
<evidence type="ECO:0000313" key="2">
    <source>
        <dbReference type="EMBL" id="PKI42627.1"/>
    </source>
</evidence>
<evidence type="ECO:0000256" key="1">
    <source>
        <dbReference type="SAM" id="MobiDB-lite"/>
    </source>
</evidence>
<protein>
    <submittedName>
        <fullName evidence="2">Uncharacterized protein</fullName>
    </submittedName>
</protein>
<dbReference type="Proteomes" id="UP000233551">
    <property type="component" value="Unassembled WGS sequence"/>
</dbReference>
<sequence length="79" mass="8783">MEMSGRRREAGEEEGGEKGRARCQWAGLRPKGPNQACPLRQCGPNLESRNRPDSAILRFCARFRPDSADCDSAHRIGIV</sequence>
<reference evidence="2 3" key="1">
    <citation type="submission" date="2017-11" db="EMBL/GenBank/DDBJ databases">
        <title>De-novo sequencing of pomegranate (Punica granatum L.) genome.</title>
        <authorList>
            <person name="Akparov Z."/>
            <person name="Amiraslanov A."/>
            <person name="Hajiyeva S."/>
            <person name="Abbasov M."/>
            <person name="Kaur K."/>
            <person name="Hamwieh A."/>
            <person name="Solovyev V."/>
            <person name="Salamov A."/>
            <person name="Braich B."/>
            <person name="Kosarev P."/>
            <person name="Mahmoud A."/>
            <person name="Hajiyev E."/>
            <person name="Babayeva S."/>
            <person name="Izzatullayeva V."/>
            <person name="Mammadov A."/>
            <person name="Mammadov A."/>
            <person name="Sharifova S."/>
            <person name="Ojaghi J."/>
            <person name="Eynullazada K."/>
            <person name="Bayramov B."/>
            <person name="Abdulazimova A."/>
            <person name="Shahmuradov I."/>
        </authorList>
    </citation>
    <scope>NUCLEOTIDE SEQUENCE [LARGE SCALE GENOMIC DNA]</scope>
    <source>
        <strain evidence="3">cv. AG2017</strain>
        <tissue evidence="2">Leaf</tissue>
    </source>
</reference>
<feature type="region of interest" description="Disordered" evidence="1">
    <location>
        <begin position="1"/>
        <end position="21"/>
    </location>
</feature>
<keyword evidence="3" id="KW-1185">Reference proteome</keyword>
<dbReference type="AlphaFoldDB" id="A0A2I0IF73"/>
<comment type="caution">
    <text evidence="2">The sequence shown here is derived from an EMBL/GenBank/DDBJ whole genome shotgun (WGS) entry which is preliminary data.</text>
</comment>